<dbReference type="InterPro" id="IPR011090">
    <property type="entry name" value="Integr_conj_element_PFL4709"/>
</dbReference>
<reference evidence="2 3" key="1">
    <citation type="submission" date="2018-06" db="EMBL/GenBank/DDBJ databases">
        <authorList>
            <consortium name="Pathogen Informatics"/>
            <person name="Doyle S."/>
        </authorList>
    </citation>
    <scope>NUCLEOTIDE SEQUENCE [LARGE SCALE GENOMIC DNA]</scope>
    <source>
        <strain evidence="2 3">NCTC10699</strain>
    </source>
</reference>
<dbReference type="AlphaFoldDB" id="A0A379B874"/>
<keyword evidence="1" id="KW-0732">Signal</keyword>
<dbReference type="EMBL" id="UGSS01000002">
    <property type="protein sequence ID" value="SUB34438.1"/>
    <property type="molecule type" value="Genomic_DNA"/>
</dbReference>
<sequence>MDYFSFFGQNVMIKRAILLYFCTSVVAWADLSQNQDYRVKISVFSTQPYPIQNAQLAQHFYHLDKVEQWEEQISQALSANPAQAERQAKAFFQRPDSQTKIRELQLAYQGVIVGWQMGIRKVPAVLFDSPKFGQTVVYGVNDVQQAITLWEQWIHQKGEK</sequence>
<accession>A0A379B874</accession>
<protein>
    <submittedName>
        <fullName evidence="2">Integrating conjugative element protein, PFL family</fullName>
    </submittedName>
</protein>
<keyword evidence="3" id="KW-1185">Reference proteome</keyword>
<evidence type="ECO:0000313" key="3">
    <source>
        <dbReference type="Proteomes" id="UP000254280"/>
    </source>
</evidence>
<dbReference type="NCBIfam" id="TIGR03757">
    <property type="entry name" value="conj_TIGR03757"/>
    <property type="match status" value="1"/>
</dbReference>
<name>A0A379B874_9PAST</name>
<proteinExistence type="predicted"/>
<evidence type="ECO:0000313" key="2">
    <source>
        <dbReference type="EMBL" id="SUB34438.1"/>
    </source>
</evidence>
<dbReference type="Proteomes" id="UP000254280">
    <property type="component" value="Unassembled WGS sequence"/>
</dbReference>
<evidence type="ECO:0000256" key="1">
    <source>
        <dbReference type="SAM" id="SignalP"/>
    </source>
</evidence>
<gene>
    <name evidence="2" type="ORF">NCTC10699_02107</name>
</gene>
<feature type="signal peptide" evidence="1">
    <location>
        <begin position="1"/>
        <end position="29"/>
    </location>
</feature>
<dbReference type="Pfam" id="PF07511">
    <property type="entry name" value="DUF1525"/>
    <property type="match status" value="1"/>
</dbReference>
<feature type="chain" id="PRO_5016656227" evidence="1">
    <location>
        <begin position="30"/>
        <end position="160"/>
    </location>
</feature>
<organism evidence="2 3">
    <name type="scientific">[Pasteurella] mairii</name>
    <dbReference type="NCBI Taxonomy" id="757"/>
    <lineage>
        <taxon>Bacteria</taxon>
        <taxon>Pseudomonadati</taxon>
        <taxon>Pseudomonadota</taxon>
        <taxon>Gammaproteobacteria</taxon>
        <taxon>Pasteurellales</taxon>
        <taxon>Pasteurellaceae</taxon>
    </lineage>
</organism>